<dbReference type="Gene3D" id="2.10.50.10">
    <property type="entry name" value="Tumor Necrosis Factor Receptor, subunit A, domain 2"/>
    <property type="match status" value="1"/>
</dbReference>
<dbReference type="Proteomes" id="UP000235965">
    <property type="component" value="Unassembled WGS sequence"/>
</dbReference>
<evidence type="ECO:0000313" key="7">
    <source>
        <dbReference type="Proteomes" id="UP000235965"/>
    </source>
</evidence>
<feature type="region of interest" description="Disordered" evidence="2">
    <location>
        <begin position="86"/>
        <end position="300"/>
    </location>
</feature>
<evidence type="ECO:0000256" key="2">
    <source>
        <dbReference type="SAM" id="MobiDB-lite"/>
    </source>
</evidence>
<accession>A0A2J7Q4Z9</accession>
<keyword evidence="3" id="KW-1133">Transmembrane helix</keyword>
<evidence type="ECO:0000256" key="1">
    <source>
        <dbReference type="PROSITE-ProRule" id="PRU00206"/>
    </source>
</evidence>
<dbReference type="Pfam" id="PF00020">
    <property type="entry name" value="TNFR_c6"/>
    <property type="match status" value="1"/>
</dbReference>
<evidence type="ECO:0000256" key="4">
    <source>
        <dbReference type="SAM" id="SignalP"/>
    </source>
</evidence>
<feature type="compositionally biased region" description="Basic residues" evidence="2">
    <location>
        <begin position="189"/>
        <end position="209"/>
    </location>
</feature>
<dbReference type="EMBL" id="NEVH01018372">
    <property type="protein sequence ID" value="PNF23650.1"/>
    <property type="molecule type" value="Genomic_DNA"/>
</dbReference>
<keyword evidence="3" id="KW-0472">Membrane</keyword>
<feature type="signal peptide" evidence="4">
    <location>
        <begin position="1"/>
        <end position="27"/>
    </location>
</feature>
<name>A0A2J7Q4Z9_9NEOP</name>
<dbReference type="InterPro" id="IPR001368">
    <property type="entry name" value="TNFR/NGFR_Cys_rich_reg"/>
</dbReference>
<evidence type="ECO:0000256" key="3">
    <source>
        <dbReference type="SAM" id="Phobius"/>
    </source>
</evidence>
<feature type="compositionally biased region" description="Polar residues" evidence="2">
    <location>
        <begin position="214"/>
        <end position="225"/>
    </location>
</feature>
<feature type="transmembrane region" description="Helical" evidence="3">
    <location>
        <begin position="373"/>
        <end position="394"/>
    </location>
</feature>
<dbReference type="STRING" id="105785.A0A2J7Q4Z9"/>
<dbReference type="AlphaFoldDB" id="A0A2J7Q4Z9"/>
<protein>
    <recommendedName>
        <fullName evidence="5">TNFR-Cys domain-containing protein</fullName>
    </recommendedName>
</protein>
<dbReference type="InParanoid" id="A0A2J7Q4Z9"/>
<sequence>MKMITERISHPSKVMVWWLLLLPLSAAILCRPGHQFWDETLEKCINCSTCPKVGHIVIRPCQVHEDTQCGRLSDLDIDWSFLGRPRPTKSASSLHRQHLSKKYTGGNRRRSEADSSQDIKTFPNHRNRNSHPVFVSSEETEVRSHKKSHHKKLSSEETFSDYIDETPKKHHNHHHSYKKFTTSETRSSNPRKTHSHNQNKTKNHHHHHRFEWASSDSVETFNAPDSSSSSHLHNESGHRWSFSETASSSEHHTSSSKKSNSTKKLSHHHSHHSHAHKKQMDTPETRKHHRKKEKLQSLQEEVDNILVQRPESASQLKETEIITNSSFNGEVKSDAQGQQRVLPKHLHKIGSPSSVSSAPFSATEELIWDWQTVALALAVFACLLFFVVACVYTVHHARQWRRLKDNFEDFEADVGELSTRLNLLLPVAHPEERGAGSVQADCCSDSSQCVYLEQLLARKRQTEEEEGEHGNVYIDRDVVTGQRA</sequence>
<dbReference type="OrthoDB" id="6126731at2759"/>
<organism evidence="6 7">
    <name type="scientific">Cryptotermes secundus</name>
    <dbReference type="NCBI Taxonomy" id="105785"/>
    <lineage>
        <taxon>Eukaryota</taxon>
        <taxon>Metazoa</taxon>
        <taxon>Ecdysozoa</taxon>
        <taxon>Arthropoda</taxon>
        <taxon>Hexapoda</taxon>
        <taxon>Insecta</taxon>
        <taxon>Pterygota</taxon>
        <taxon>Neoptera</taxon>
        <taxon>Polyneoptera</taxon>
        <taxon>Dictyoptera</taxon>
        <taxon>Blattodea</taxon>
        <taxon>Blattoidea</taxon>
        <taxon>Termitoidae</taxon>
        <taxon>Kalotermitidae</taxon>
        <taxon>Cryptotermitinae</taxon>
        <taxon>Cryptotermes</taxon>
    </lineage>
</organism>
<keyword evidence="7" id="KW-1185">Reference proteome</keyword>
<comment type="caution">
    <text evidence="6">The sequence shown here is derived from an EMBL/GenBank/DDBJ whole genome shotgun (WGS) entry which is preliminary data.</text>
</comment>
<comment type="caution">
    <text evidence="1">Lacks conserved residue(s) required for the propagation of feature annotation.</text>
</comment>
<feature type="compositionally biased region" description="Basic residues" evidence="2">
    <location>
        <begin position="260"/>
        <end position="277"/>
    </location>
</feature>
<feature type="chain" id="PRO_5014322164" description="TNFR-Cys domain-containing protein" evidence="4">
    <location>
        <begin position="28"/>
        <end position="484"/>
    </location>
</feature>
<feature type="domain" description="TNFR-Cys" evidence="5">
    <location>
        <begin position="29"/>
        <end position="69"/>
    </location>
</feature>
<keyword evidence="4" id="KW-0732">Signal</keyword>
<feature type="repeat" description="TNFR-Cys" evidence="1">
    <location>
        <begin position="29"/>
        <end position="69"/>
    </location>
</feature>
<keyword evidence="3" id="KW-0812">Transmembrane</keyword>
<dbReference type="SMART" id="SM00208">
    <property type="entry name" value="TNFR"/>
    <property type="match status" value="1"/>
</dbReference>
<gene>
    <name evidence="6" type="ORF">B7P43_G02491</name>
</gene>
<reference evidence="6 7" key="1">
    <citation type="submission" date="2017-12" db="EMBL/GenBank/DDBJ databases">
        <title>Hemimetabolous genomes reveal molecular basis of termite eusociality.</title>
        <authorList>
            <person name="Harrison M.C."/>
            <person name="Jongepier E."/>
            <person name="Robertson H.M."/>
            <person name="Arning N."/>
            <person name="Bitard-Feildel T."/>
            <person name="Chao H."/>
            <person name="Childers C.P."/>
            <person name="Dinh H."/>
            <person name="Doddapaneni H."/>
            <person name="Dugan S."/>
            <person name="Gowin J."/>
            <person name="Greiner C."/>
            <person name="Han Y."/>
            <person name="Hu H."/>
            <person name="Hughes D.S.T."/>
            <person name="Huylmans A.-K."/>
            <person name="Kemena C."/>
            <person name="Kremer L.P.M."/>
            <person name="Lee S.L."/>
            <person name="Lopez-Ezquerra A."/>
            <person name="Mallet L."/>
            <person name="Monroy-Kuhn J.M."/>
            <person name="Moser A."/>
            <person name="Murali S.C."/>
            <person name="Muzny D.M."/>
            <person name="Otani S."/>
            <person name="Piulachs M.-D."/>
            <person name="Poelchau M."/>
            <person name="Qu J."/>
            <person name="Schaub F."/>
            <person name="Wada-Katsumata A."/>
            <person name="Worley K.C."/>
            <person name="Xie Q."/>
            <person name="Ylla G."/>
            <person name="Poulsen M."/>
            <person name="Gibbs R.A."/>
            <person name="Schal C."/>
            <person name="Richards S."/>
            <person name="Belles X."/>
            <person name="Korb J."/>
            <person name="Bornberg-Bauer E."/>
        </authorList>
    </citation>
    <scope>NUCLEOTIDE SEQUENCE [LARGE SCALE GENOMIC DNA]</scope>
    <source>
        <tissue evidence="6">Whole body</tissue>
    </source>
</reference>
<proteinExistence type="predicted"/>
<dbReference type="PROSITE" id="PS00652">
    <property type="entry name" value="TNFR_NGFR_1"/>
    <property type="match status" value="1"/>
</dbReference>
<evidence type="ECO:0000313" key="6">
    <source>
        <dbReference type="EMBL" id="PNF23650.1"/>
    </source>
</evidence>
<evidence type="ECO:0000259" key="5">
    <source>
        <dbReference type="PROSITE" id="PS50050"/>
    </source>
</evidence>
<feature type="compositionally biased region" description="Basic residues" evidence="2">
    <location>
        <begin position="168"/>
        <end position="178"/>
    </location>
</feature>
<dbReference type="PROSITE" id="PS50050">
    <property type="entry name" value="TNFR_NGFR_2"/>
    <property type="match status" value="1"/>
</dbReference>